<organism evidence="2 3">
    <name type="scientific">Grifola frondosa</name>
    <name type="common">Maitake</name>
    <name type="synonym">Polyporus frondosus</name>
    <dbReference type="NCBI Taxonomy" id="5627"/>
    <lineage>
        <taxon>Eukaryota</taxon>
        <taxon>Fungi</taxon>
        <taxon>Dikarya</taxon>
        <taxon>Basidiomycota</taxon>
        <taxon>Agaricomycotina</taxon>
        <taxon>Agaricomycetes</taxon>
        <taxon>Polyporales</taxon>
        <taxon>Grifolaceae</taxon>
        <taxon>Grifola</taxon>
    </lineage>
</organism>
<keyword evidence="3" id="KW-1185">Reference proteome</keyword>
<reference evidence="2 3" key="1">
    <citation type="submission" date="2016-03" db="EMBL/GenBank/DDBJ databases">
        <title>Whole genome sequencing of Grifola frondosa 9006-11.</title>
        <authorList>
            <person name="Min B."/>
            <person name="Park H."/>
            <person name="Kim J.-G."/>
            <person name="Cho H."/>
            <person name="Oh Y.-L."/>
            <person name="Kong W.-S."/>
            <person name="Choi I.-G."/>
        </authorList>
    </citation>
    <scope>NUCLEOTIDE SEQUENCE [LARGE SCALE GENOMIC DNA]</scope>
    <source>
        <strain evidence="2 3">9006-11</strain>
    </source>
</reference>
<feature type="compositionally biased region" description="Polar residues" evidence="1">
    <location>
        <begin position="84"/>
        <end position="93"/>
    </location>
</feature>
<feature type="region of interest" description="Disordered" evidence="1">
    <location>
        <begin position="1"/>
        <end position="111"/>
    </location>
</feature>
<sequence length="151" mass="15941">MSPTPMDEGVGAPGASVKKQPGDPLNGSSPAGNTPQNKTSSPSTTNIRYSPITPLAPLEYLQNQRRGSITDPSLHAGPTPHSHLGTSTATASIPPSLRRPESPVPASLRRQRPTNRIFAIHFPNPALSPPSNSGTHLHNLKTALTQTSDDY</sequence>
<evidence type="ECO:0000313" key="3">
    <source>
        <dbReference type="Proteomes" id="UP000092993"/>
    </source>
</evidence>
<dbReference type="OrthoDB" id="3269024at2759"/>
<dbReference type="EMBL" id="LUGG01000003">
    <property type="protein sequence ID" value="OBZ76596.1"/>
    <property type="molecule type" value="Genomic_DNA"/>
</dbReference>
<comment type="caution">
    <text evidence="2">The sequence shown here is derived from an EMBL/GenBank/DDBJ whole genome shotgun (WGS) entry which is preliminary data.</text>
</comment>
<dbReference type="Proteomes" id="UP000092993">
    <property type="component" value="Unassembled WGS sequence"/>
</dbReference>
<gene>
    <name evidence="2" type="ORF">A0H81_04064</name>
</gene>
<proteinExistence type="predicted"/>
<dbReference type="AlphaFoldDB" id="A0A1C7MJQ3"/>
<evidence type="ECO:0000313" key="2">
    <source>
        <dbReference type="EMBL" id="OBZ76596.1"/>
    </source>
</evidence>
<accession>A0A1C7MJQ3</accession>
<protein>
    <submittedName>
        <fullName evidence="2">Uncharacterized protein</fullName>
    </submittedName>
</protein>
<feature type="compositionally biased region" description="Polar residues" evidence="1">
    <location>
        <begin position="61"/>
        <end position="71"/>
    </location>
</feature>
<evidence type="ECO:0000256" key="1">
    <source>
        <dbReference type="SAM" id="MobiDB-lite"/>
    </source>
</evidence>
<name>A0A1C7MJQ3_GRIFR</name>
<feature type="compositionally biased region" description="Polar residues" evidence="1">
    <location>
        <begin position="26"/>
        <end position="48"/>
    </location>
</feature>